<sequence length="231" mass="25773">MGCFLFNSIDWGKVAEIIATSIATLAAAYFGAKFAFDMQTRRESAKEMQLNIDSANVAMFTIRRFRQFFEALKSSIENDVDPFLQHHLLLKPFSTVNWEYPQFSYDSLAFLLKGNESVLFNLAALQNDISSTLDITKQRSDMHYSIVQPAIERIQNEKNGVGVPSDLAIILADKLGPRIDATMENLTEEMKSGIASVIDRCTIVANQIATALETSYPGKVKKRKWSAGSST</sequence>
<reference evidence="2 3" key="1">
    <citation type="submission" date="2021-08" db="EMBL/GenBank/DDBJ databases">
        <title>Lysobacter sp. strain CJ11 Genome sequencing and assembly.</title>
        <authorList>
            <person name="Kim I."/>
        </authorList>
    </citation>
    <scope>NUCLEOTIDE SEQUENCE [LARGE SCALE GENOMIC DNA]</scope>
    <source>
        <strain evidence="2 3">CJ11</strain>
    </source>
</reference>
<accession>A0ABX8WNY2</accession>
<feature type="transmembrane region" description="Helical" evidence="1">
    <location>
        <begin position="17"/>
        <end position="36"/>
    </location>
</feature>
<evidence type="ECO:0000313" key="3">
    <source>
        <dbReference type="Proteomes" id="UP000824755"/>
    </source>
</evidence>
<keyword evidence="1" id="KW-0472">Membrane</keyword>
<proteinExistence type="predicted"/>
<evidence type="ECO:0000313" key="2">
    <source>
        <dbReference type="EMBL" id="QYR52952.1"/>
    </source>
</evidence>
<keyword evidence="3" id="KW-1185">Reference proteome</keyword>
<dbReference type="EMBL" id="CP080544">
    <property type="protein sequence ID" value="QYR52952.1"/>
    <property type="molecule type" value="Genomic_DNA"/>
</dbReference>
<dbReference type="Proteomes" id="UP000824755">
    <property type="component" value="Chromosome"/>
</dbReference>
<dbReference type="RefSeq" id="WP_220379772.1">
    <property type="nucleotide sequence ID" value="NZ_CP080544.1"/>
</dbReference>
<evidence type="ECO:0000256" key="1">
    <source>
        <dbReference type="SAM" id="Phobius"/>
    </source>
</evidence>
<keyword evidence="1" id="KW-0812">Transmembrane</keyword>
<keyword evidence="1" id="KW-1133">Transmembrane helix</keyword>
<name>A0ABX8WNY2_9GAMM</name>
<protein>
    <submittedName>
        <fullName evidence="2">Uncharacterized protein</fullName>
    </submittedName>
</protein>
<gene>
    <name evidence="2" type="ORF">H8L67_00020</name>
</gene>
<organism evidence="2 3">
    <name type="scientific">Lysobacter soyae</name>
    <dbReference type="NCBI Taxonomy" id="2764185"/>
    <lineage>
        <taxon>Bacteria</taxon>
        <taxon>Pseudomonadati</taxon>
        <taxon>Pseudomonadota</taxon>
        <taxon>Gammaproteobacteria</taxon>
        <taxon>Lysobacterales</taxon>
        <taxon>Lysobacteraceae</taxon>
        <taxon>Lysobacter</taxon>
    </lineage>
</organism>